<dbReference type="InterPro" id="IPR003018">
    <property type="entry name" value="GAF"/>
</dbReference>
<dbReference type="InterPro" id="IPR042070">
    <property type="entry name" value="PucR_C-HTH_sf"/>
</dbReference>
<sequence length="643" mass="68680">MAVNDGERAPDPLSVLQLLVEEAPLEAYEALLRQLGPESGDAERQRLNQAVRFAYLVNAHQGRRRQRESGLAELVETARDITQPHGMTELLNVITRRLRRIINADLAYICLHDEDGNLNLRAIEGTTTAITPGTPVADGLGRRAISLGAPLWTADYPRDTEAERDTRGEEFLCAEGITSLLAVPLILGDSALGVVCCASRGPRRLTPDEIGLVCSLAALGAVAIERAERISDARSEVTALELDSFRARTVMGRLEHLGEAHGRMLSLLLSVADLATVVRAAGDALDSVVQLRDPAGRVMAATAELPDLDDDALAKSSWAAHAGRTVVAHDESTLVAPVVAGAENLGFIVLRPTTELIGVDQQLLRLTGQSFALQLLLQRGTLGSEAPLHSALLDELISLTPGDSRQTRHLEQHLGALGMNLSEPHVLLLIRPEGGAFGRALGWASSYASAQGGLRTVRDGCVKLLLPGTASSDVARAVGAELTALLGQPVTVAAAGPRSGLREVGLLHSEATRCMEALTTLETSGAAASLDDLGFIGLLLSETHNVGGFVESIVGPVLDYDREQGSELLRTLEAYFAVGTSPSRAAAALHVHPNTVSRRLERVTQLLGEQWQQPDRMLDIQLALRIHRMRSVLRLDSSGQVSV</sequence>
<comment type="similarity">
    <text evidence="1">Belongs to the CdaR family.</text>
</comment>
<proteinExistence type="inferred from homology"/>
<name>A0ABU2QYQ9_9ACTN</name>
<dbReference type="Proteomes" id="UP001183610">
    <property type="component" value="Unassembled WGS sequence"/>
</dbReference>
<dbReference type="InterPro" id="IPR025736">
    <property type="entry name" value="PucR_C-HTH_dom"/>
</dbReference>
<dbReference type="Gene3D" id="1.10.10.2840">
    <property type="entry name" value="PucR C-terminal helix-turn-helix domain"/>
    <property type="match status" value="1"/>
</dbReference>
<keyword evidence="4" id="KW-1185">Reference proteome</keyword>
<dbReference type="InterPro" id="IPR029016">
    <property type="entry name" value="GAF-like_dom_sf"/>
</dbReference>
<dbReference type="InterPro" id="IPR041522">
    <property type="entry name" value="CdaR_GGDEF"/>
</dbReference>
<evidence type="ECO:0000313" key="4">
    <source>
        <dbReference type="Proteomes" id="UP001183610"/>
    </source>
</evidence>
<reference evidence="4" key="1">
    <citation type="submission" date="2023-07" db="EMBL/GenBank/DDBJ databases">
        <title>30 novel species of actinomycetes from the DSMZ collection.</title>
        <authorList>
            <person name="Nouioui I."/>
        </authorList>
    </citation>
    <scope>NUCLEOTIDE SEQUENCE [LARGE SCALE GENOMIC DNA]</scope>
    <source>
        <strain evidence="4">DSM 41979</strain>
    </source>
</reference>
<gene>
    <name evidence="3" type="ORF">RM698_11075</name>
</gene>
<evidence type="ECO:0000256" key="1">
    <source>
        <dbReference type="ARBA" id="ARBA00006754"/>
    </source>
</evidence>
<dbReference type="SUPFAM" id="SSF55781">
    <property type="entry name" value="GAF domain-like"/>
    <property type="match status" value="1"/>
</dbReference>
<evidence type="ECO:0000313" key="3">
    <source>
        <dbReference type="EMBL" id="MDT0409583.1"/>
    </source>
</evidence>
<dbReference type="Pfam" id="PF13556">
    <property type="entry name" value="HTH_30"/>
    <property type="match status" value="1"/>
</dbReference>
<evidence type="ECO:0000259" key="2">
    <source>
        <dbReference type="SMART" id="SM00065"/>
    </source>
</evidence>
<dbReference type="Gene3D" id="3.30.450.40">
    <property type="match status" value="1"/>
</dbReference>
<dbReference type="RefSeq" id="WP_010270960.1">
    <property type="nucleotide sequence ID" value="NZ_JAVRET010000020.1"/>
</dbReference>
<dbReference type="Pfam" id="PF01590">
    <property type="entry name" value="GAF"/>
    <property type="match status" value="1"/>
</dbReference>
<dbReference type="SMART" id="SM00065">
    <property type="entry name" value="GAF"/>
    <property type="match status" value="1"/>
</dbReference>
<protein>
    <submittedName>
        <fullName evidence="3">Helix-turn-helix domain-containing protein</fullName>
    </submittedName>
</protein>
<dbReference type="PANTHER" id="PTHR33744:SF1">
    <property type="entry name" value="DNA-BINDING TRANSCRIPTIONAL ACTIVATOR ADER"/>
    <property type="match status" value="1"/>
</dbReference>
<organism evidence="3 4">
    <name type="scientific">Streptomyces evansiae</name>
    <dbReference type="NCBI Taxonomy" id="3075535"/>
    <lineage>
        <taxon>Bacteria</taxon>
        <taxon>Bacillati</taxon>
        <taxon>Actinomycetota</taxon>
        <taxon>Actinomycetes</taxon>
        <taxon>Kitasatosporales</taxon>
        <taxon>Streptomycetaceae</taxon>
        <taxon>Streptomyces</taxon>
    </lineage>
</organism>
<dbReference type="Pfam" id="PF17853">
    <property type="entry name" value="GGDEF_2"/>
    <property type="match status" value="1"/>
</dbReference>
<comment type="caution">
    <text evidence="3">The sequence shown here is derived from an EMBL/GenBank/DDBJ whole genome shotgun (WGS) entry which is preliminary data.</text>
</comment>
<dbReference type="PANTHER" id="PTHR33744">
    <property type="entry name" value="CARBOHYDRATE DIACID REGULATOR"/>
    <property type="match status" value="1"/>
</dbReference>
<dbReference type="InterPro" id="IPR051448">
    <property type="entry name" value="CdaR-like_regulators"/>
</dbReference>
<dbReference type="EMBL" id="JAVRET010000020">
    <property type="protein sequence ID" value="MDT0409583.1"/>
    <property type="molecule type" value="Genomic_DNA"/>
</dbReference>
<accession>A0ABU2QYQ9</accession>
<feature type="domain" description="GAF" evidence="2">
    <location>
        <begin position="86"/>
        <end position="234"/>
    </location>
</feature>